<dbReference type="EMBL" id="BDDD01001105">
    <property type="protein sequence ID" value="GAV73417.1"/>
    <property type="molecule type" value="Genomic_DNA"/>
</dbReference>
<organism evidence="1 2">
    <name type="scientific">Cephalotus follicularis</name>
    <name type="common">Albany pitcher plant</name>
    <dbReference type="NCBI Taxonomy" id="3775"/>
    <lineage>
        <taxon>Eukaryota</taxon>
        <taxon>Viridiplantae</taxon>
        <taxon>Streptophyta</taxon>
        <taxon>Embryophyta</taxon>
        <taxon>Tracheophyta</taxon>
        <taxon>Spermatophyta</taxon>
        <taxon>Magnoliopsida</taxon>
        <taxon>eudicotyledons</taxon>
        <taxon>Gunneridae</taxon>
        <taxon>Pentapetalae</taxon>
        <taxon>rosids</taxon>
        <taxon>fabids</taxon>
        <taxon>Oxalidales</taxon>
        <taxon>Cephalotaceae</taxon>
        <taxon>Cephalotus</taxon>
    </lineage>
</organism>
<reference evidence="2" key="1">
    <citation type="submission" date="2016-04" db="EMBL/GenBank/DDBJ databases">
        <title>Cephalotus genome sequencing.</title>
        <authorList>
            <person name="Fukushima K."/>
            <person name="Hasebe M."/>
            <person name="Fang X."/>
        </authorList>
    </citation>
    <scope>NUCLEOTIDE SEQUENCE [LARGE SCALE GENOMIC DNA]</scope>
    <source>
        <strain evidence="2">cv. St1</strain>
    </source>
</reference>
<name>A0A1Q3BZM7_CEPFO</name>
<gene>
    <name evidence="1" type="ORF">CFOL_v3_16903</name>
</gene>
<dbReference type="OrthoDB" id="1906673at2759"/>
<dbReference type="Proteomes" id="UP000187406">
    <property type="component" value="Unassembled WGS sequence"/>
</dbReference>
<evidence type="ECO:0000313" key="2">
    <source>
        <dbReference type="Proteomes" id="UP000187406"/>
    </source>
</evidence>
<accession>A0A1Q3BZM7</accession>
<dbReference type="PANTHER" id="PTHR38390:SF2">
    <property type="entry name" value="OS01G0103900 PROTEIN"/>
    <property type="match status" value="1"/>
</dbReference>
<evidence type="ECO:0000313" key="1">
    <source>
        <dbReference type="EMBL" id="GAV73417.1"/>
    </source>
</evidence>
<dbReference type="AlphaFoldDB" id="A0A1Q3BZM7"/>
<keyword evidence="2" id="KW-1185">Reference proteome</keyword>
<protein>
    <submittedName>
        <fullName evidence="1">Uncharacterized protein</fullName>
    </submittedName>
</protein>
<dbReference type="STRING" id="3775.A0A1Q3BZM7"/>
<dbReference type="InParanoid" id="A0A1Q3BZM7"/>
<dbReference type="PANTHER" id="PTHR38390">
    <property type="entry name" value="OS01G0103900 PROTEIN"/>
    <property type="match status" value="1"/>
</dbReference>
<feature type="non-terminal residue" evidence="1">
    <location>
        <position position="1"/>
    </location>
</feature>
<proteinExistence type="predicted"/>
<comment type="caution">
    <text evidence="1">The sequence shown here is derived from an EMBL/GenBank/DDBJ whole genome shotgun (WGS) entry which is preliminary data.</text>
</comment>
<sequence length="337" mass="36928">LGFFSALVSSYFSLVCHFNTGVILGASHIVTPSACHEIEAASNEVDQQELNAQIFLGVCSALQSLDQGLICASNCNVETMKMAAFHCYYILQPSDQGPMLLRRLAGSEEVMPIPEVNGFIDYSVPENIENSIQASLLKMESKDYDPVLHKRGFHQKLNLLVKESLQFGFVPPKLSETTSEPSSVLPVASEVIVESNSATDIVASGVETPLLDLTAGDDKSSNCITEEWEQLIVSEAPKRYSPNCISKSKLDQSVLSSPDSNRQLDVRTSSILERLELPKQLKAMVFSPTTTSSGICNANLATKKPLIPFQPIHASDQPLSSSQLMKPNFQRLKRKHN</sequence>